<dbReference type="GO" id="GO:0050567">
    <property type="term" value="F:glutaminyl-tRNA synthase (glutamine-hydrolyzing) activity"/>
    <property type="evidence" value="ECO:0007669"/>
    <property type="project" value="UniProtKB-UniRule"/>
</dbReference>
<dbReference type="SMART" id="SM00845">
    <property type="entry name" value="GatB_Yqey"/>
    <property type="match status" value="1"/>
</dbReference>
<dbReference type="InterPro" id="IPR003789">
    <property type="entry name" value="Asn/Gln_tRNA_amidoTrase-B-like"/>
</dbReference>
<keyword evidence="14" id="KW-1185">Reference proteome</keyword>
<dbReference type="InterPro" id="IPR004413">
    <property type="entry name" value="GatB"/>
</dbReference>
<evidence type="ECO:0000256" key="9">
    <source>
        <dbReference type="ARBA" id="ARBA00047380"/>
    </source>
</evidence>
<evidence type="ECO:0000256" key="6">
    <source>
        <dbReference type="ARBA" id="ARBA00022840"/>
    </source>
</evidence>
<dbReference type="EC" id="6.3.5.-" evidence="11"/>
<comment type="subunit">
    <text evidence="2 11">Heterotrimer of A, B and C subunits.</text>
</comment>
<dbReference type="STRING" id="688867.SAMN05660236_1924"/>
<keyword evidence="5 11" id="KW-0547">Nucleotide-binding</keyword>
<evidence type="ECO:0000256" key="4">
    <source>
        <dbReference type="ARBA" id="ARBA00022598"/>
    </source>
</evidence>
<evidence type="ECO:0000256" key="1">
    <source>
        <dbReference type="ARBA" id="ARBA00005306"/>
    </source>
</evidence>
<dbReference type="NCBIfam" id="TIGR00133">
    <property type="entry name" value="gatB"/>
    <property type="match status" value="1"/>
</dbReference>
<comment type="catalytic activity">
    <reaction evidence="10 11">
        <text>L-glutamyl-tRNA(Gln) + L-glutamine + ATP + H2O = L-glutaminyl-tRNA(Gln) + L-glutamate + ADP + phosphate + H(+)</text>
        <dbReference type="Rhea" id="RHEA:17521"/>
        <dbReference type="Rhea" id="RHEA-COMP:9681"/>
        <dbReference type="Rhea" id="RHEA-COMP:9684"/>
        <dbReference type="ChEBI" id="CHEBI:15377"/>
        <dbReference type="ChEBI" id="CHEBI:15378"/>
        <dbReference type="ChEBI" id="CHEBI:29985"/>
        <dbReference type="ChEBI" id="CHEBI:30616"/>
        <dbReference type="ChEBI" id="CHEBI:43474"/>
        <dbReference type="ChEBI" id="CHEBI:58359"/>
        <dbReference type="ChEBI" id="CHEBI:78520"/>
        <dbReference type="ChEBI" id="CHEBI:78521"/>
        <dbReference type="ChEBI" id="CHEBI:456216"/>
    </reaction>
</comment>
<dbReference type="InterPro" id="IPR017958">
    <property type="entry name" value="Gln-tRNA_amidoTrfase_suB_CS"/>
</dbReference>
<keyword evidence="4 11" id="KW-0436">Ligase</keyword>
<proteinExistence type="inferred from homology"/>
<dbReference type="AlphaFoldDB" id="A0A1T5K9A4"/>
<evidence type="ECO:0000313" key="13">
    <source>
        <dbReference type="EMBL" id="SKC60008.1"/>
    </source>
</evidence>
<dbReference type="GO" id="GO:0016740">
    <property type="term" value="F:transferase activity"/>
    <property type="evidence" value="ECO:0007669"/>
    <property type="project" value="UniProtKB-KW"/>
</dbReference>
<dbReference type="HAMAP" id="MF_00121">
    <property type="entry name" value="GatB"/>
    <property type="match status" value="1"/>
</dbReference>
<dbReference type="NCBIfam" id="NF004014">
    <property type="entry name" value="PRK05477.1-4"/>
    <property type="match status" value="1"/>
</dbReference>
<protein>
    <recommendedName>
        <fullName evidence="3 11">Aspartyl/glutamyl-tRNA(Asn/Gln) amidotransferase subunit B</fullName>
        <shortName evidence="11">Asp/Glu-ADT subunit B</shortName>
        <ecNumber evidence="11">6.3.5.-</ecNumber>
    </recommendedName>
</protein>
<gene>
    <name evidence="11" type="primary">gatB</name>
    <name evidence="13" type="ORF">SAMN05660236_1924</name>
</gene>
<dbReference type="InterPro" id="IPR018027">
    <property type="entry name" value="Asn/Gln_amidotransferase"/>
</dbReference>
<evidence type="ECO:0000256" key="11">
    <source>
        <dbReference type="HAMAP-Rule" id="MF_00121"/>
    </source>
</evidence>
<dbReference type="InterPro" id="IPR014746">
    <property type="entry name" value="Gln_synth/guanido_kin_cat_dom"/>
</dbReference>
<dbReference type="Proteomes" id="UP000190961">
    <property type="component" value="Unassembled WGS sequence"/>
</dbReference>
<dbReference type="PANTHER" id="PTHR11659:SF0">
    <property type="entry name" value="GLUTAMYL-TRNA(GLN) AMIDOTRANSFERASE SUBUNIT B, MITOCHONDRIAL"/>
    <property type="match status" value="1"/>
</dbReference>
<evidence type="ECO:0000256" key="5">
    <source>
        <dbReference type="ARBA" id="ARBA00022741"/>
    </source>
</evidence>
<feature type="domain" description="Asn/Gln amidotransferase" evidence="12">
    <location>
        <begin position="343"/>
        <end position="492"/>
    </location>
</feature>
<dbReference type="Gene3D" id="1.10.10.410">
    <property type="match status" value="1"/>
</dbReference>
<dbReference type="GO" id="GO:0070681">
    <property type="term" value="P:glutaminyl-tRNAGln biosynthesis via transamidation"/>
    <property type="evidence" value="ECO:0007669"/>
    <property type="project" value="TreeGrafter"/>
</dbReference>
<evidence type="ECO:0000256" key="7">
    <source>
        <dbReference type="ARBA" id="ARBA00022917"/>
    </source>
</evidence>
<dbReference type="SUPFAM" id="SSF89095">
    <property type="entry name" value="GatB/YqeY motif"/>
    <property type="match status" value="1"/>
</dbReference>
<keyword evidence="7 11" id="KW-0648">Protein biosynthesis</keyword>
<dbReference type="Pfam" id="PF02934">
    <property type="entry name" value="GatB_N"/>
    <property type="match status" value="1"/>
</dbReference>
<accession>A0A1T5K9A4</accession>
<dbReference type="GO" id="GO:0005524">
    <property type="term" value="F:ATP binding"/>
    <property type="evidence" value="ECO:0007669"/>
    <property type="project" value="UniProtKB-KW"/>
</dbReference>
<dbReference type="Gene3D" id="1.10.150.380">
    <property type="entry name" value="GatB domain, N-terminal subdomain"/>
    <property type="match status" value="1"/>
</dbReference>
<comment type="similarity">
    <text evidence="1 11">Belongs to the GatB/GatE family. GatB subfamily.</text>
</comment>
<evidence type="ECO:0000256" key="8">
    <source>
        <dbReference type="ARBA" id="ARBA00024799"/>
    </source>
</evidence>
<dbReference type="NCBIfam" id="NF004012">
    <property type="entry name" value="PRK05477.1-2"/>
    <property type="match status" value="1"/>
</dbReference>
<dbReference type="InterPro" id="IPR023168">
    <property type="entry name" value="GatB_Yqey_C_2"/>
</dbReference>
<dbReference type="InterPro" id="IPR006075">
    <property type="entry name" value="Asn/Gln-tRNA_Trfase_suB/E_cat"/>
</dbReference>
<organism evidence="13 14">
    <name type="scientific">Ohtaekwangia koreensis</name>
    <dbReference type="NCBI Taxonomy" id="688867"/>
    <lineage>
        <taxon>Bacteria</taxon>
        <taxon>Pseudomonadati</taxon>
        <taxon>Bacteroidota</taxon>
        <taxon>Cytophagia</taxon>
        <taxon>Cytophagales</taxon>
        <taxon>Fulvivirgaceae</taxon>
        <taxon>Ohtaekwangia</taxon>
    </lineage>
</organism>
<comment type="function">
    <text evidence="8 11">Allows the formation of correctly charged Asn-tRNA(Asn) or Gln-tRNA(Gln) through the transamidation of misacylated Asp-tRNA(Asn) or Glu-tRNA(Gln) in organisms which lack either or both of asparaginyl-tRNA or glutaminyl-tRNA synthetases. The reaction takes place in the presence of glutamine and ATP through an activated phospho-Asp-tRNA(Asn) or phospho-Glu-tRNA(Gln).</text>
</comment>
<evidence type="ECO:0000259" key="12">
    <source>
        <dbReference type="SMART" id="SM00845"/>
    </source>
</evidence>
<evidence type="ECO:0000313" key="14">
    <source>
        <dbReference type="Proteomes" id="UP000190961"/>
    </source>
</evidence>
<evidence type="ECO:0000256" key="10">
    <source>
        <dbReference type="ARBA" id="ARBA00047913"/>
    </source>
</evidence>
<name>A0A1T5K9A4_9BACT</name>
<sequence length="495" mass="56162">MSVSLALSNYMSKSNRDKYTLVIGLEVHAQLLTKSKIYNTDSTEYGSLPNSNVGVVTLAHPGTLPKLNKKVVEYAIKMGLACHSTISRFNIFDRKNYFYPDLPKGYQITQDRTPICKTGYVTINTKEGERDIRLNRIHIEEDAGKSMHLAAETDTLVDFNRAGVPLIEIVSEPDMRTSDEAYAFLTEVRKLVRYLEICDGNMEEGSLRCDANISVMLKGASEYGKKVEVKNMNSIRNVQRAIEHEFDRQIECIENGIPIISETRTFDAGDGKTYGMRTKEELNDYRYFPDPDLSPMHVSDKWLEEIKSSMPSLPRELYQKYISEYQLSEYDAQVLTDTKEVALYFDEVCKLTKNYKAASNWVMGPVKSYLNELTLSADEFPLSPKIIVEIITLIDQGKINFATASQRVFPELLKNPGKSALEVAQQLNVIQDSNQDSILPIVEEVIKEFPLKVEEYRNGKKGIISMFMGEVMKRSKGKADPKVATQLLTKKLEEV</sequence>
<comment type="catalytic activity">
    <reaction evidence="9 11">
        <text>L-aspartyl-tRNA(Asn) + L-glutamine + ATP + H2O = L-asparaginyl-tRNA(Asn) + L-glutamate + ADP + phosphate + 2 H(+)</text>
        <dbReference type="Rhea" id="RHEA:14513"/>
        <dbReference type="Rhea" id="RHEA-COMP:9674"/>
        <dbReference type="Rhea" id="RHEA-COMP:9677"/>
        <dbReference type="ChEBI" id="CHEBI:15377"/>
        <dbReference type="ChEBI" id="CHEBI:15378"/>
        <dbReference type="ChEBI" id="CHEBI:29985"/>
        <dbReference type="ChEBI" id="CHEBI:30616"/>
        <dbReference type="ChEBI" id="CHEBI:43474"/>
        <dbReference type="ChEBI" id="CHEBI:58359"/>
        <dbReference type="ChEBI" id="CHEBI:78515"/>
        <dbReference type="ChEBI" id="CHEBI:78516"/>
        <dbReference type="ChEBI" id="CHEBI:456216"/>
    </reaction>
</comment>
<keyword evidence="6 11" id="KW-0067">ATP-binding</keyword>
<reference evidence="13 14" key="1">
    <citation type="submission" date="2017-02" db="EMBL/GenBank/DDBJ databases">
        <authorList>
            <person name="Peterson S.W."/>
        </authorList>
    </citation>
    <scope>NUCLEOTIDE SEQUENCE [LARGE SCALE GENOMIC DNA]</scope>
    <source>
        <strain evidence="13 14">DSM 25262</strain>
    </source>
</reference>
<dbReference type="GO" id="GO:0050566">
    <property type="term" value="F:asparaginyl-tRNA synthase (glutamine-hydrolyzing) activity"/>
    <property type="evidence" value="ECO:0007669"/>
    <property type="project" value="RHEA"/>
</dbReference>
<dbReference type="FunFam" id="1.10.10.410:FF:000001">
    <property type="entry name" value="Aspartyl/glutamyl-tRNA(Asn/Gln) amidotransferase subunit B"/>
    <property type="match status" value="1"/>
</dbReference>
<evidence type="ECO:0000256" key="2">
    <source>
        <dbReference type="ARBA" id="ARBA00011123"/>
    </source>
</evidence>
<dbReference type="SUPFAM" id="SSF55931">
    <property type="entry name" value="Glutamine synthetase/guanido kinase"/>
    <property type="match status" value="1"/>
</dbReference>
<dbReference type="PROSITE" id="PS01234">
    <property type="entry name" value="GATB"/>
    <property type="match status" value="1"/>
</dbReference>
<dbReference type="PANTHER" id="PTHR11659">
    <property type="entry name" value="GLUTAMYL-TRNA GLN AMIDOTRANSFERASE SUBUNIT B MITOCHONDRIAL AND PROKARYOTIC PET112-RELATED"/>
    <property type="match status" value="1"/>
</dbReference>
<keyword evidence="13" id="KW-0808">Transferase</keyword>
<evidence type="ECO:0000256" key="3">
    <source>
        <dbReference type="ARBA" id="ARBA00016923"/>
    </source>
</evidence>
<dbReference type="InterPro" id="IPR017959">
    <property type="entry name" value="Asn/Gln-tRNA_amidoTrfase_suB/E"/>
</dbReference>
<dbReference type="GO" id="GO:0006412">
    <property type="term" value="P:translation"/>
    <property type="evidence" value="ECO:0007669"/>
    <property type="project" value="UniProtKB-UniRule"/>
</dbReference>
<dbReference type="InterPro" id="IPR042114">
    <property type="entry name" value="GatB_C_1"/>
</dbReference>
<dbReference type="EMBL" id="FUZU01000001">
    <property type="protein sequence ID" value="SKC60008.1"/>
    <property type="molecule type" value="Genomic_DNA"/>
</dbReference>
<dbReference type="Pfam" id="PF02637">
    <property type="entry name" value="GatB_Yqey"/>
    <property type="match status" value="1"/>
</dbReference>